<feature type="domain" description="Bacterial HORMA" evidence="1">
    <location>
        <begin position="3"/>
        <end position="167"/>
    </location>
</feature>
<protein>
    <recommendedName>
        <fullName evidence="1">Bacterial HORMA domain-containing protein</fullName>
    </recommendedName>
</protein>
<dbReference type="InterPro" id="IPR041162">
    <property type="entry name" value="Bact_HORMA_1"/>
</dbReference>
<dbReference type="RefSeq" id="WP_012929336.1">
    <property type="nucleotide sequence ID" value="NC_013730.1"/>
</dbReference>
<dbReference type="Pfam" id="PF18138">
    <property type="entry name" value="bacHORMA_1"/>
    <property type="match status" value="1"/>
</dbReference>
<evidence type="ECO:0000259" key="1">
    <source>
        <dbReference type="Pfam" id="PF18138"/>
    </source>
</evidence>
<sequence length="167" mass="18822">MYNTSTSTYTVLDVRKAFENCEADIRTIARRTGKWTMAYVDQIFHDIMILAEKDYLYSVDVALLDNATGQVLRASKFVVNSQGRATDSERAGKNNDWTDIANTSLTVILAYTSKWKALTITQRSNVQKDLQLSWSPSSINNSFPHLASSSAQLYASKGFELQKTNYK</sequence>
<dbReference type="AlphaFoldDB" id="D2QQQ4"/>
<dbReference type="HOGENOM" id="CLU_134302_0_0_10"/>
<dbReference type="eggNOG" id="ENOG5030R5X">
    <property type="taxonomic scope" value="Bacteria"/>
</dbReference>
<gene>
    <name evidence="2" type="ordered locus">Slin_4857</name>
</gene>
<dbReference type="KEGG" id="sli:Slin_4857"/>
<accession>D2QQQ4</accession>
<keyword evidence="3" id="KW-1185">Reference proteome</keyword>
<evidence type="ECO:0000313" key="2">
    <source>
        <dbReference type="EMBL" id="ADB40835.1"/>
    </source>
</evidence>
<dbReference type="STRING" id="504472.Slin_4857"/>
<name>D2QQQ4_SPILD</name>
<reference evidence="2 3" key="1">
    <citation type="journal article" date="2010" name="Stand. Genomic Sci.">
        <title>Complete genome sequence of Spirosoma linguale type strain (1).</title>
        <authorList>
            <person name="Lail K."/>
            <person name="Sikorski J."/>
            <person name="Saunders E."/>
            <person name="Lapidus A."/>
            <person name="Glavina Del Rio T."/>
            <person name="Copeland A."/>
            <person name="Tice H."/>
            <person name="Cheng J.-F."/>
            <person name="Lucas S."/>
            <person name="Nolan M."/>
            <person name="Bruce D."/>
            <person name="Goodwin L."/>
            <person name="Pitluck S."/>
            <person name="Ivanova N."/>
            <person name="Mavromatis K."/>
            <person name="Ovchinnikova G."/>
            <person name="Pati A."/>
            <person name="Chen A."/>
            <person name="Palaniappan K."/>
            <person name="Land M."/>
            <person name="Hauser L."/>
            <person name="Chang Y.-J."/>
            <person name="Jeffries C.D."/>
            <person name="Chain P."/>
            <person name="Brettin T."/>
            <person name="Detter J.C."/>
            <person name="Schuetze A."/>
            <person name="Rohde M."/>
            <person name="Tindall B.J."/>
            <person name="Goeker M."/>
            <person name="Bristow J."/>
            <person name="Eisen J.A."/>
            <person name="Markowitz V."/>
            <person name="Hugenholtz P."/>
            <person name="Kyrpides N.C."/>
            <person name="Klenk H.-P."/>
            <person name="Chen F."/>
        </authorList>
    </citation>
    <scope>NUCLEOTIDE SEQUENCE [LARGE SCALE GENOMIC DNA]</scope>
    <source>
        <strain evidence="3">ATCC 33905 / DSM 74 / LMG 10896 / Claus 1</strain>
    </source>
</reference>
<dbReference type="EMBL" id="CP001769">
    <property type="protein sequence ID" value="ADB40835.1"/>
    <property type="molecule type" value="Genomic_DNA"/>
</dbReference>
<organism evidence="2 3">
    <name type="scientific">Spirosoma linguale (strain ATCC 33905 / DSM 74 / LMG 10896 / Claus 1)</name>
    <dbReference type="NCBI Taxonomy" id="504472"/>
    <lineage>
        <taxon>Bacteria</taxon>
        <taxon>Pseudomonadati</taxon>
        <taxon>Bacteroidota</taxon>
        <taxon>Cytophagia</taxon>
        <taxon>Cytophagales</taxon>
        <taxon>Cytophagaceae</taxon>
        <taxon>Spirosoma</taxon>
    </lineage>
</organism>
<dbReference type="Proteomes" id="UP000002028">
    <property type="component" value="Chromosome"/>
</dbReference>
<evidence type="ECO:0000313" key="3">
    <source>
        <dbReference type="Proteomes" id="UP000002028"/>
    </source>
</evidence>
<proteinExistence type="predicted"/>